<keyword evidence="7 9" id="KW-0472">Membrane</keyword>
<sequence>MASVSDELVSLIERGGVVMWPLLGLSVLALAMVLERLWFLFRAAGPGSRAEYEVLVGNPEADVRGGSIYAMTVSGLRGARTGSEARAVMSSSYGRLERFIPALSTIITVAPMLGILGTVLGIIESFELLTGSGETLDPTDVGAGIAEALITTATGLTVAIGTLIAQQVLVAWIRVIEGRLDVLAELGAGGASER</sequence>
<evidence type="ECO:0000256" key="2">
    <source>
        <dbReference type="ARBA" id="ARBA00022448"/>
    </source>
</evidence>
<evidence type="ECO:0000256" key="4">
    <source>
        <dbReference type="ARBA" id="ARBA00022692"/>
    </source>
</evidence>
<keyword evidence="5 8" id="KW-0653">Protein transport</keyword>
<dbReference type="Pfam" id="PF01618">
    <property type="entry name" value="MotA_ExbB"/>
    <property type="match status" value="1"/>
</dbReference>
<dbReference type="PANTHER" id="PTHR30625:SF15">
    <property type="entry name" value="BIOPOLYMER TRANSPORT PROTEIN EXBB"/>
    <property type="match status" value="1"/>
</dbReference>
<evidence type="ECO:0000256" key="5">
    <source>
        <dbReference type="ARBA" id="ARBA00022927"/>
    </source>
</evidence>
<evidence type="ECO:0000256" key="6">
    <source>
        <dbReference type="ARBA" id="ARBA00022989"/>
    </source>
</evidence>
<keyword evidence="2 8" id="KW-0813">Transport</keyword>
<dbReference type="PANTHER" id="PTHR30625">
    <property type="entry name" value="PROTEIN TOLQ"/>
    <property type="match status" value="1"/>
</dbReference>
<evidence type="ECO:0000259" key="10">
    <source>
        <dbReference type="Pfam" id="PF01618"/>
    </source>
</evidence>
<dbReference type="InterPro" id="IPR050790">
    <property type="entry name" value="ExbB/TolQ_transport"/>
</dbReference>
<protein>
    <submittedName>
        <fullName evidence="11">Colicin uptake protein TolQ</fullName>
    </submittedName>
</protein>
<dbReference type="KEGG" id="mcad:Pan265_08010"/>
<feature type="domain" description="MotA/TolQ/ExbB proton channel" evidence="10">
    <location>
        <begin position="86"/>
        <end position="179"/>
    </location>
</feature>
<feature type="transmembrane region" description="Helical" evidence="9">
    <location>
        <begin position="99"/>
        <end position="123"/>
    </location>
</feature>
<proteinExistence type="inferred from homology"/>
<keyword evidence="6 9" id="KW-1133">Transmembrane helix</keyword>
<dbReference type="Proteomes" id="UP000320386">
    <property type="component" value="Chromosome"/>
</dbReference>
<keyword evidence="4 9" id="KW-0812">Transmembrane</keyword>
<accession>A0A518BVI0</accession>
<evidence type="ECO:0000313" key="11">
    <source>
        <dbReference type="EMBL" id="QDU70957.1"/>
    </source>
</evidence>
<dbReference type="InterPro" id="IPR002898">
    <property type="entry name" value="MotA_ExbB_proton_chnl"/>
</dbReference>
<keyword evidence="12" id="KW-1185">Reference proteome</keyword>
<evidence type="ECO:0000256" key="1">
    <source>
        <dbReference type="ARBA" id="ARBA00004651"/>
    </source>
</evidence>
<evidence type="ECO:0000256" key="8">
    <source>
        <dbReference type="RuleBase" id="RU004057"/>
    </source>
</evidence>
<dbReference type="EMBL" id="CP036280">
    <property type="protein sequence ID" value="QDU70957.1"/>
    <property type="molecule type" value="Genomic_DNA"/>
</dbReference>
<dbReference type="AlphaFoldDB" id="A0A518BVI0"/>
<comment type="similarity">
    <text evidence="8">Belongs to the exbB/tolQ family.</text>
</comment>
<comment type="subcellular location">
    <subcellularLocation>
        <location evidence="1">Cell membrane</location>
        <topology evidence="1">Multi-pass membrane protein</topology>
    </subcellularLocation>
    <subcellularLocation>
        <location evidence="8">Membrane</location>
        <topology evidence="8">Multi-pass membrane protein</topology>
    </subcellularLocation>
</comment>
<gene>
    <name evidence="11" type="ORF">Pan265_08010</name>
</gene>
<feature type="transmembrane region" description="Helical" evidence="9">
    <location>
        <begin position="143"/>
        <end position="165"/>
    </location>
</feature>
<evidence type="ECO:0000313" key="12">
    <source>
        <dbReference type="Proteomes" id="UP000320386"/>
    </source>
</evidence>
<dbReference type="GO" id="GO:0005886">
    <property type="term" value="C:plasma membrane"/>
    <property type="evidence" value="ECO:0007669"/>
    <property type="project" value="UniProtKB-SubCell"/>
</dbReference>
<organism evidence="11 12">
    <name type="scientific">Mucisphaera calidilacus</name>
    <dbReference type="NCBI Taxonomy" id="2527982"/>
    <lineage>
        <taxon>Bacteria</taxon>
        <taxon>Pseudomonadati</taxon>
        <taxon>Planctomycetota</taxon>
        <taxon>Phycisphaerae</taxon>
        <taxon>Phycisphaerales</taxon>
        <taxon>Phycisphaeraceae</taxon>
        <taxon>Mucisphaera</taxon>
    </lineage>
</organism>
<dbReference type="GO" id="GO:0017038">
    <property type="term" value="P:protein import"/>
    <property type="evidence" value="ECO:0007669"/>
    <property type="project" value="TreeGrafter"/>
</dbReference>
<keyword evidence="3" id="KW-1003">Cell membrane</keyword>
<evidence type="ECO:0000256" key="9">
    <source>
        <dbReference type="SAM" id="Phobius"/>
    </source>
</evidence>
<name>A0A518BVI0_9BACT</name>
<evidence type="ECO:0000256" key="7">
    <source>
        <dbReference type="ARBA" id="ARBA00023136"/>
    </source>
</evidence>
<reference evidence="11 12" key="1">
    <citation type="submission" date="2019-02" db="EMBL/GenBank/DDBJ databases">
        <title>Deep-cultivation of Planctomycetes and their phenomic and genomic characterization uncovers novel biology.</title>
        <authorList>
            <person name="Wiegand S."/>
            <person name="Jogler M."/>
            <person name="Boedeker C."/>
            <person name="Pinto D."/>
            <person name="Vollmers J."/>
            <person name="Rivas-Marin E."/>
            <person name="Kohn T."/>
            <person name="Peeters S.H."/>
            <person name="Heuer A."/>
            <person name="Rast P."/>
            <person name="Oberbeckmann S."/>
            <person name="Bunk B."/>
            <person name="Jeske O."/>
            <person name="Meyerdierks A."/>
            <person name="Storesund J.E."/>
            <person name="Kallscheuer N."/>
            <person name="Luecker S."/>
            <person name="Lage O.M."/>
            <person name="Pohl T."/>
            <person name="Merkel B.J."/>
            <person name="Hornburger P."/>
            <person name="Mueller R.-W."/>
            <person name="Bruemmer F."/>
            <person name="Labrenz M."/>
            <person name="Spormann A.M."/>
            <person name="Op den Camp H."/>
            <person name="Overmann J."/>
            <person name="Amann R."/>
            <person name="Jetten M.S.M."/>
            <person name="Mascher T."/>
            <person name="Medema M.H."/>
            <person name="Devos D.P."/>
            <person name="Kaster A.-K."/>
            <person name="Ovreas L."/>
            <person name="Rohde M."/>
            <person name="Galperin M.Y."/>
            <person name="Jogler C."/>
        </authorList>
    </citation>
    <scope>NUCLEOTIDE SEQUENCE [LARGE SCALE GENOMIC DNA]</scope>
    <source>
        <strain evidence="11 12">Pan265</strain>
    </source>
</reference>
<feature type="transmembrane region" description="Helical" evidence="9">
    <location>
        <begin position="20"/>
        <end position="39"/>
    </location>
</feature>
<evidence type="ECO:0000256" key="3">
    <source>
        <dbReference type="ARBA" id="ARBA00022475"/>
    </source>
</evidence>